<reference evidence="2 3" key="1">
    <citation type="submission" date="2024-10" db="EMBL/GenBank/DDBJ databases">
        <title>Updated reference genomes for cyclostephanoid diatoms.</title>
        <authorList>
            <person name="Roberts W.R."/>
            <person name="Alverson A.J."/>
        </authorList>
    </citation>
    <scope>NUCLEOTIDE SEQUENCE [LARGE SCALE GENOMIC DNA]</scope>
    <source>
        <strain evidence="2 3">AJA276-08</strain>
    </source>
</reference>
<gene>
    <name evidence="2" type="ORF">ACHAW5_005633</name>
</gene>
<comment type="caution">
    <text evidence="2">The sequence shown here is derived from an EMBL/GenBank/DDBJ whole genome shotgun (WGS) entry which is preliminary data.</text>
</comment>
<name>A0ABD3MT56_9STRA</name>
<feature type="compositionally biased region" description="Acidic residues" evidence="1">
    <location>
        <begin position="27"/>
        <end position="36"/>
    </location>
</feature>
<organism evidence="2 3">
    <name type="scientific">Stephanodiscus triporus</name>
    <dbReference type="NCBI Taxonomy" id="2934178"/>
    <lineage>
        <taxon>Eukaryota</taxon>
        <taxon>Sar</taxon>
        <taxon>Stramenopiles</taxon>
        <taxon>Ochrophyta</taxon>
        <taxon>Bacillariophyta</taxon>
        <taxon>Coscinodiscophyceae</taxon>
        <taxon>Thalassiosirophycidae</taxon>
        <taxon>Stephanodiscales</taxon>
        <taxon>Stephanodiscaceae</taxon>
        <taxon>Stephanodiscus</taxon>
    </lineage>
</organism>
<dbReference type="EMBL" id="JALLAZ020001714">
    <property type="protein sequence ID" value="KAL3767073.1"/>
    <property type="molecule type" value="Genomic_DNA"/>
</dbReference>
<evidence type="ECO:0000256" key="1">
    <source>
        <dbReference type="SAM" id="MobiDB-lite"/>
    </source>
</evidence>
<evidence type="ECO:0000313" key="2">
    <source>
        <dbReference type="EMBL" id="KAL3767073.1"/>
    </source>
</evidence>
<protein>
    <submittedName>
        <fullName evidence="2">Uncharacterized protein</fullName>
    </submittedName>
</protein>
<accession>A0ABD3MT56</accession>
<proteinExistence type="predicted"/>
<feature type="region of interest" description="Disordered" evidence="1">
    <location>
        <begin position="1"/>
        <end position="36"/>
    </location>
</feature>
<sequence length="100" mass="11365">MTGKDTKDVAAASTANPTPSPPSAVEAIEEDDEFEEFEPCQWNKNDEDAEDSQQWQVRSLSVTGKMAPLSGNDLDVWVEGRCRSFSGTLRRHWRQNTWEY</sequence>
<keyword evidence="3" id="KW-1185">Reference proteome</keyword>
<dbReference type="Proteomes" id="UP001530315">
    <property type="component" value="Unassembled WGS sequence"/>
</dbReference>
<evidence type="ECO:0000313" key="3">
    <source>
        <dbReference type="Proteomes" id="UP001530315"/>
    </source>
</evidence>
<dbReference type="AlphaFoldDB" id="A0ABD3MT56"/>